<gene>
    <name evidence="2" type="ORF">GCM10010405_00150</name>
</gene>
<sequence length="50" mass="5901">MTQRGRAMQTEVKVKPSRKKERKGPRQRLDRGPFREDIFGCDGDRILERA</sequence>
<dbReference type="EMBL" id="BAAASZ010000002">
    <property type="protein sequence ID" value="GAA2421877.1"/>
    <property type="molecule type" value="Genomic_DNA"/>
</dbReference>
<protein>
    <submittedName>
        <fullName evidence="2">Uncharacterized protein</fullName>
    </submittedName>
</protein>
<feature type="compositionally biased region" description="Basic residues" evidence="1">
    <location>
        <begin position="15"/>
        <end position="26"/>
    </location>
</feature>
<keyword evidence="3" id="KW-1185">Reference proteome</keyword>
<reference evidence="2 3" key="1">
    <citation type="journal article" date="2019" name="Int. J. Syst. Evol. Microbiol.">
        <title>The Global Catalogue of Microorganisms (GCM) 10K type strain sequencing project: providing services to taxonomists for standard genome sequencing and annotation.</title>
        <authorList>
            <consortium name="The Broad Institute Genomics Platform"/>
            <consortium name="The Broad Institute Genome Sequencing Center for Infectious Disease"/>
            <person name="Wu L."/>
            <person name="Ma J."/>
        </authorList>
    </citation>
    <scope>NUCLEOTIDE SEQUENCE [LARGE SCALE GENOMIC DNA]</scope>
    <source>
        <strain evidence="2 3">JCM 6305</strain>
    </source>
</reference>
<evidence type="ECO:0000313" key="3">
    <source>
        <dbReference type="Proteomes" id="UP001501638"/>
    </source>
</evidence>
<feature type="compositionally biased region" description="Basic and acidic residues" evidence="1">
    <location>
        <begin position="27"/>
        <end position="37"/>
    </location>
</feature>
<comment type="caution">
    <text evidence="2">The sequence shown here is derived from an EMBL/GenBank/DDBJ whole genome shotgun (WGS) entry which is preliminary data.</text>
</comment>
<evidence type="ECO:0000313" key="2">
    <source>
        <dbReference type="EMBL" id="GAA2421877.1"/>
    </source>
</evidence>
<organism evidence="2 3">
    <name type="scientific">Streptomyces macrosporus</name>
    <dbReference type="NCBI Taxonomy" id="44032"/>
    <lineage>
        <taxon>Bacteria</taxon>
        <taxon>Bacillati</taxon>
        <taxon>Actinomycetota</taxon>
        <taxon>Actinomycetes</taxon>
        <taxon>Kitasatosporales</taxon>
        <taxon>Streptomycetaceae</taxon>
        <taxon>Streptomyces</taxon>
    </lineage>
</organism>
<dbReference type="Proteomes" id="UP001501638">
    <property type="component" value="Unassembled WGS sequence"/>
</dbReference>
<accession>A0ABN3J465</accession>
<name>A0ABN3J465_9ACTN</name>
<proteinExistence type="predicted"/>
<evidence type="ECO:0000256" key="1">
    <source>
        <dbReference type="SAM" id="MobiDB-lite"/>
    </source>
</evidence>
<feature type="region of interest" description="Disordered" evidence="1">
    <location>
        <begin position="1"/>
        <end position="37"/>
    </location>
</feature>